<protein>
    <recommendedName>
        <fullName evidence="3">Polymerase nucleotidyl transferase domain-containing protein</fullName>
    </recommendedName>
</protein>
<accession>A0ABZ0YWL8</accession>
<organism evidence="1 2">
    <name type="scientific">Guyparkeria halophila</name>
    <dbReference type="NCBI Taxonomy" id="47960"/>
    <lineage>
        <taxon>Bacteria</taxon>
        <taxon>Pseudomonadati</taxon>
        <taxon>Pseudomonadota</taxon>
        <taxon>Gammaproteobacteria</taxon>
        <taxon>Chromatiales</taxon>
        <taxon>Thioalkalibacteraceae</taxon>
        <taxon>Guyparkeria</taxon>
    </lineage>
</organism>
<dbReference type="InterPro" id="IPR043519">
    <property type="entry name" value="NT_sf"/>
</dbReference>
<sequence length="196" mass="22807">MLIGSYARGDACETSDVDILRVGHERQPLLPSWVSGLAYRSYIDYTIEEFVRLCEIGSLFLFHVFSEGMLLEGDDVVWDRIRSNFNVASSFDREISEYASVLNYADSYPFYKENVVPYLSIVFRSIKNIGIFSLAQRKCYMFDKLSALRYGFGLPEQMSKDFIHLDNCYERIGRYGKSDLIKFEALAQKWKGLRRF</sequence>
<dbReference type="SUPFAM" id="SSF81301">
    <property type="entry name" value="Nucleotidyltransferase"/>
    <property type="match status" value="1"/>
</dbReference>
<dbReference type="EMBL" id="CP140153">
    <property type="protein sequence ID" value="WQH15784.1"/>
    <property type="molecule type" value="Genomic_DNA"/>
</dbReference>
<reference evidence="1 2" key="1">
    <citation type="submission" date="2023-11" db="EMBL/GenBank/DDBJ databases">
        <title>MicrobeMod: A computational toolkit for identifying prokaryotic methylation and restriction-modification with nanopore sequencing.</title>
        <authorList>
            <person name="Crits-Christoph A."/>
            <person name="Kang S.C."/>
            <person name="Lee H."/>
            <person name="Ostrov N."/>
        </authorList>
    </citation>
    <scope>NUCLEOTIDE SEQUENCE [LARGE SCALE GENOMIC DNA]</scope>
    <source>
        <strain evidence="1 2">ATCC 49870</strain>
    </source>
</reference>
<proteinExistence type="predicted"/>
<keyword evidence="2" id="KW-1185">Reference proteome</keyword>
<dbReference type="Proteomes" id="UP001327459">
    <property type="component" value="Chromosome"/>
</dbReference>
<evidence type="ECO:0000313" key="1">
    <source>
        <dbReference type="EMBL" id="WQH15784.1"/>
    </source>
</evidence>
<gene>
    <name evidence="1" type="ORF">SR882_08435</name>
</gene>
<evidence type="ECO:0008006" key="3">
    <source>
        <dbReference type="Google" id="ProtNLM"/>
    </source>
</evidence>
<dbReference type="Gene3D" id="3.30.460.10">
    <property type="entry name" value="Beta Polymerase, domain 2"/>
    <property type="match status" value="1"/>
</dbReference>
<evidence type="ECO:0000313" key="2">
    <source>
        <dbReference type="Proteomes" id="UP001327459"/>
    </source>
</evidence>
<name>A0ABZ0YWL8_9GAMM</name>